<dbReference type="PANTHER" id="PTHR22803">
    <property type="entry name" value="MANNOSE, PHOSPHOLIPASE, LECTIN RECEPTOR RELATED"/>
    <property type="match status" value="1"/>
</dbReference>
<dbReference type="PROSITE" id="PS50041">
    <property type="entry name" value="C_TYPE_LECTIN_2"/>
    <property type="match status" value="1"/>
</dbReference>
<keyword evidence="1" id="KW-1015">Disulfide bond</keyword>
<dbReference type="FunFam" id="3.10.100.10:FF:000243">
    <property type="match status" value="1"/>
</dbReference>
<dbReference type="InterPro" id="IPR016186">
    <property type="entry name" value="C-type_lectin-like/link_sf"/>
</dbReference>
<dbReference type="FunCoup" id="A0A7M7TG31">
    <property type="interactions" value="853"/>
</dbReference>
<dbReference type="SMART" id="SM00034">
    <property type="entry name" value="CLECT"/>
    <property type="match status" value="1"/>
</dbReference>
<keyword evidence="2" id="KW-0732">Signal</keyword>
<dbReference type="OrthoDB" id="7357196at2759"/>
<dbReference type="EnsemblMetazoa" id="XM_775778">
    <property type="protein sequence ID" value="XP_780871"/>
    <property type="gene ID" value="LOC575374"/>
</dbReference>
<dbReference type="GeneID" id="575374"/>
<feature type="domain" description="C-type lectin" evidence="3">
    <location>
        <begin position="34"/>
        <end position="159"/>
    </location>
</feature>
<dbReference type="InterPro" id="IPR001304">
    <property type="entry name" value="C-type_lectin-like"/>
</dbReference>
<sequence length="160" mass="17512">MKLLLTLMTLAAVALFGLPEATGQCACSSGWSSFAGNCYRYFTQKVNWQAAQNACQGLGANLVSMHDEAENTFAYALILTDGCDAPTGEDGFAWIGYHQPNGPFVWSDGSSNDYTNWAENQPDNYNHGYATEDCGHLRNVPSGSWNDFPCNKQIGYICKK</sequence>
<dbReference type="RefSeq" id="XP_011677413.1">
    <property type="nucleotide sequence ID" value="XM_011679111.2"/>
</dbReference>
<dbReference type="OMA" id="CNTRNAY"/>
<protein>
    <recommendedName>
        <fullName evidence="3">C-type lectin domain-containing protein</fullName>
    </recommendedName>
</protein>
<feature type="chain" id="PRO_5033597490" description="C-type lectin domain-containing protein" evidence="2">
    <location>
        <begin position="24"/>
        <end position="160"/>
    </location>
</feature>
<evidence type="ECO:0000313" key="5">
    <source>
        <dbReference type="Proteomes" id="UP000007110"/>
    </source>
</evidence>
<dbReference type="KEGG" id="spu:575374"/>
<organism evidence="4 5">
    <name type="scientific">Strongylocentrotus purpuratus</name>
    <name type="common">Purple sea urchin</name>
    <dbReference type="NCBI Taxonomy" id="7668"/>
    <lineage>
        <taxon>Eukaryota</taxon>
        <taxon>Metazoa</taxon>
        <taxon>Echinodermata</taxon>
        <taxon>Eleutherozoa</taxon>
        <taxon>Echinozoa</taxon>
        <taxon>Echinoidea</taxon>
        <taxon>Euechinoidea</taxon>
        <taxon>Echinacea</taxon>
        <taxon>Camarodonta</taxon>
        <taxon>Echinidea</taxon>
        <taxon>Strongylocentrotidae</taxon>
        <taxon>Strongylocentrotus</taxon>
    </lineage>
</organism>
<dbReference type="Proteomes" id="UP000007110">
    <property type="component" value="Unassembled WGS sequence"/>
</dbReference>
<dbReference type="EnsemblMetazoa" id="XM_011679111">
    <property type="protein sequence ID" value="XP_011677413"/>
    <property type="gene ID" value="LOC575374"/>
</dbReference>
<reference evidence="4" key="2">
    <citation type="submission" date="2021-01" db="UniProtKB">
        <authorList>
            <consortium name="EnsemblMetazoa"/>
        </authorList>
    </citation>
    <scope>IDENTIFICATION</scope>
</reference>
<dbReference type="Gene3D" id="3.10.100.10">
    <property type="entry name" value="Mannose-Binding Protein A, subunit A"/>
    <property type="match status" value="1"/>
</dbReference>
<feature type="signal peptide" evidence="2">
    <location>
        <begin position="1"/>
        <end position="23"/>
    </location>
</feature>
<dbReference type="RefSeq" id="XP_780871.3">
    <property type="nucleotide sequence ID" value="XM_775778.5"/>
</dbReference>
<dbReference type="InParanoid" id="A0A7M7TG31"/>
<dbReference type="AlphaFoldDB" id="A0A7M7TG31"/>
<keyword evidence="5" id="KW-1185">Reference proteome</keyword>
<dbReference type="GO" id="GO:0038023">
    <property type="term" value="F:signaling receptor activity"/>
    <property type="evidence" value="ECO:0000318"/>
    <property type="project" value="GO_Central"/>
</dbReference>
<evidence type="ECO:0000259" key="3">
    <source>
        <dbReference type="PROSITE" id="PS50041"/>
    </source>
</evidence>
<dbReference type="SUPFAM" id="SSF56436">
    <property type="entry name" value="C-type lectin-like"/>
    <property type="match status" value="1"/>
</dbReference>
<dbReference type="PROSITE" id="PS00615">
    <property type="entry name" value="C_TYPE_LECTIN_1"/>
    <property type="match status" value="1"/>
</dbReference>
<dbReference type="Pfam" id="PF00059">
    <property type="entry name" value="Lectin_C"/>
    <property type="match status" value="1"/>
</dbReference>
<proteinExistence type="predicted"/>
<dbReference type="InterPro" id="IPR050111">
    <property type="entry name" value="C-type_lectin/snaclec_domain"/>
</dbReference>
<dbReference type="InterPro" id="IPR016187">
    <property type="entry name" value="CTDL_fold"/>
</dbReference>
<reference evidence="5" key="1">
    <citation type="submission" date="2015-02" db="EMBL/GenBank/DDBJ databases">
        <title>Genome sequencing for Strongylocentrotus purpuratus.</title>
        <authorList>
            <person name="Murali S."/>
            <person name="Liu Y."/>
            <person name="Vee V."/>
            <person name="English A."/>
            <person name="Wang M."/>
            <person name="Skinner E."/>
            <person name="Han Y."/>
            <person name="Muzny D.M."/>
            <person name="Worley K.C."/>
            <person name="Gibbs R.A."/>
        </authorList>
    </citation>
    <scope>NUCLEOTIDE SEQUENCE</scope>
</reference>
<accession>A0A7M7TG31</accession>
<evidence type="ECO:0000313" key="4">
    <source>
        <dbReference type="EnsemblMetazoa" id="XP_780871"/>
    </source>
</evidence>
<evidence type="ECO:0000256" key="2">
    <source>
        <dbReference type="SAM" id="SignalP"/>
    </source>
</evidence>
<dbReference type="InterPro" id="IPR018378">
    <property type="entry name" value="C-type_lectin_CS"/>
</dbReference>
<name>A0A7M7TG31_STRPU</name>
<evidence type="ECO:0000256" key="1">
    <source>
        <dbReference type="ARBA" id="ARBA00023157"/>
    </source>
</evidence>